<protein>
    <recommendedName>
        <fullName evidence="3">Secreted protein</fullName>
    </recommendedName>
</protein>
<evidence type="ECO:0000313" key="1">
    <source>
        <dbReference type="EMBL" id="KAH7038499.1"/>
    </source>
</evidence>
<dbReference type="EMBL" id="JAGTJR010000033">
    <property type="protein sequence ID" value="KAH7038499.1"/>
    <property type="molecule type" value="Genomic_DNA"/>
</dbReference>
<reference evidence="1 2" key="1">
    <citation type="journal article" date="2021" name="Nat. Commun.">
        <title>Genetic determinants of endophytism in the Arabidopsis root mycobiome.</title>
        <authorList>
            <person name="Mesny F."/>
            <person name="Miyauchi S."/>
            <person name="Thiergart T."/>
            <person name="Pickel B."/>
            <person name="Atanasova L."/>
            <person name="Karlsson M."/>
            <person name="Huettel B."/>
            <person name="Barry K.W."/>
            <person name="Haridas S."/>
            <person name="Chen C."/>
            <person name="Bauer D."/>
            <person name="Andreopoulos W."/>
            <person name="Pangilinan J."/>
            <person name="LaButti K."/>
            <person name="Riley R."/>
            <person name="Lipzen A."/>
            <person name="Clum A."/>
            <person name="Drula E."/>
            <person name="Henrissat B."/>
            <person name="Kohler A."/>
            <person name="Grigoriev I.V."/>
            <person name="Martin F.M."/>
            <person name="Hacquard S."/>
        </authorList>
    </citation>
    <scope>NUCLEOTIDE SEQUENCE [LARGE SCALE GENOMIC DNA]</scope>
    <source>
        <strain evidence="1 2">MPI-SDFR-AT-0080</strain>
    </source>
</reference>
<keyword evidence="2" id="KW-1185">Reference proteome</keyword>
<name>A0ABQ8G0A6_9PEZI</name>
<accession>A0ABQ8G0A6</accession>
<evidence type="ECO:0000313" key="2">
    <source>
        <dbReference type="Proteomes" id="UP000774617"/>
    </source>
</evidence>
<gene>
    <name evidence="1" type="ORF">B0J12DRAFT_255562</name>
</gene>
<comment type="caution">
    <text evidence="1">The sequence shown here is derived from an EMBL/GenBank/DDBJ whole genome shotgun (WGS) entry which is preliminary data.</text>
</comment>
<sequence length="84" mass="8962">MVVGTAAVVLQQLLLGPILFYGDCSSHALGLSLTQRSVRSDCRTSVLRQLSSCIRALLREFSHPSGQQCRGCAICRGSSPGLLD</sequence>
<proteinExistence type="predicted"/>
<evidence type="ECO:0008006" key="3">
    <source>
        <dbReference type="Google" id="ProtNLM"/>
    </source>
</evidence>
<dbReference type="Proteomes" id="UP000774617">
    <property type="component" value="Unassembled WGS sequence"/>
</dbReference>
<organism evidence="1 2">
    <name type="scientific">Macrophomina phaseolina</name>
    <dbReference type="NCBI Taxonomy" id="35725"/>
    <lineage>
        <taxon>Eukaryota</taxon>
        <taxon>Fungi</taxon>
        <taxon>Dikarya</taxon>
        <taxon>Ascomycota</taxon>
        <taxon>Pezizomycotina</taxon>
        <taxon>Dothideomycetes</taxon>
        <taxon>Dothideomycetes incertae sedis</taxon>
        <taxon>Botryosphaeriales</taxon>
        <taxon>Botryosphaeriaceae</taxon>
        <taxon>Macrophomina</taxon>
    </lineage>
</organism>